<evidence type="ECO:0000256" key="1">
    <source>
        <dbReference type="ARBA" id="ARBA00010333"/>
    </source>
</evidence>
<proteinExistence type="inferred from homology"/>
<accession>A0A1G9KTL8</accession>
<protein>
    <submittedName>
        <fullName evidence="2">ABC-type amino acid transport substrate-binding protein</fullName>
    </submittedName>
</protein>
<dbReference type="OrthoDB" id="8747607at2"/>
<comment type="similarity">
    <text evidence="1">Belongs to the bacterial solute-binding protein 3 family.</text>
</comment>
<sequence length="274" mass="31309">MPHPERVALWGLWLLLGAMVGPSMAAAAERVQVSGAHFPPYVGKFEEEKATGLLPELLTALNQIQGQYQFVLLPTAVARRFRDFQQGRIDIAIFENPEWGWQGIPHQLVDMGLEDAEVYVARNEPSRGQTYFDQLKGKRLALYNGYHYRFAGFNADPEFLRREFNATLTYSHDSNLLMVLRGRADVALVTRSYLDDFLVRHPQYEGQLLMANTVDQVYHHYALLRPESPIDAKEFATLLDHLRRDGRLTRIFEPYRIQVMPVEGDSSVATDGKD</sequence>
<dbReference type="EMBL" id="FNFD01000023">
    <property type="protein sequence ID" value="SDL52635.1"/>
    <property type="molecule type" value="Genomic_DNA"/>
</dbReference>
<dbReference type="PANTHER" id="PTHR35936:SF25">
    <property type="entry name" value="ABC TRANSPORTER SUBSTRATE-BINDING PROTEIN"/>
    <property type="match status" value="1"/>
</dbReference>
<gene>
    <name evidence="2" type="ORF">SAMN05216186_12322</name>
</gene>
<reference evidence="2 3" key="1">
    <citation type="submission" date="2016-10" db="EMBL/GenBank/DDBJ databases">
        <authorList>
            <person name="de Groot N.N."/>
        </authorList>
    </citation>
    <scope>NUCLEOTIDE SEQUENCE [LARGE SCALE GENOMIC DNA]</scope>
    <source>
        <strain evidence="2 3">JCM 21544</strain>
    </source>
</reference>
<evidence type="ECO:0000313" key="3">
    <source>
        <dbReference type="Proteomes" id="UP000198706"/>
    </source>
</evidence>
<dbReference type="Proteomes" id="UP000198706">
    <property type="component" value="Unassembled WGS sequence"/>
</dbReference>
<dbReference type="PANTHER" id="PTHR35936">
    <property type="entry name" value="MEMBRANE-BOUND LYTIC MUREIN TRANSGLYCOSYLASE F"/>
    <property type="match status" value="1"/>
</dbReference>
<evidence type="ECO:0000313" key="2">
    <source>
        <dbReference type="EMBL" id="SDL52635.1"/>
    </source>
</evidence>
<dbReference type="AlphaFoldDB" id="A0A1G9KTL8"/>
<name>A0A1G9KTL8_9PSED</name>
<dbReference type="STRING" id="137658.SAMN05216186_12322"/>
<dbReference type="Gene3D" id="3.40.190.10">
    <property type="entry name" value="Periplasmic binding protein-like II"/>
    <property type="match status" value="2"/>
</dbReference>
<dbReference type="SUPFAM" id="SSF53850">
    <property type="entry name" value="Periplasmic binding protein-like II"/>
    <property type="match status" value="1"/>
</dbReference>
<organism evidence="2 3">
    <name type="scientific">Pseudomonas indica</name>
    <dbReference type="NCBI Taxonomy" id="137658"/>
    <lineage>
        <taxon>Bacteria</taxon>
        <taxon>Pseudomonadati</taxon>
        <taxon>Pseudomonadota</taxon>
        <taxon>Gammaproteobacteria</taxon>
        <taxon>Pseudomonadales</taxon>
        <taxon>Pseudomonadaceae</taxon>
        <taxon>Pseudomonas</taxon>
    </lineage>
</organism>
<keyword evidence="3" id="KW-1185">Reference proteome</keyword>
<dbReference type="RefSeq" id="WP_084339187.1">
    <property type="nucleotide sequence ID" value="NZ_CBKZNZ010000221.1"/>
</dbReference>